<feature type="transmembrane region" description="Helical" evidence="2">
    <location>
        <begin position="69"/>
        <end position="100"/>
    </location>
</feature>
<name>A0A852T3W5_9MICO</name>
<keyword evidence="2" id="KW-1133">Transmembrane helix</keyword>
<evidence type="ECO:0000313" key="3">
    <source>
        <dbReference type="EMBL" id="NYD75513.1"/>
    </source>
</evidence>
<dbReference type="Pfam" id="PF07332">
    <property type="entry name" value="Phage_holin_3_6"/>
    <property type="match status" value="1"/>
</dbReference>
<dbReference type="InterPro" id="IPR009937">
    <property type="entry name" value="Phage_holin_3_6"/>
</dbReference>
<feature type="region of interest" description="Disordered" evidence="1">
    <location>
        <begin position="1"/>
        <end position="31"/>
    </location>
</feature>
<feature type="transmembrane region" description="Helical" evidence="2">
    <location>
        <begin position="106"/>
        <end position="126"/>
    </location>
</feature>
<keyword evidence="2" id="KW-0472">Membrane</keyword>
<proteinExistence type="predicted"/>
<dbReference type="AlphaFoldDB" id="A0A852T3W5"/>
<reference evidence="3 4" key="1">
    <citation type="submission" date="2020-07" db="EMBL/GenBank/DDBJ databases">
        <title>Sequencing the genomes of 1000 actinobacteria strains.</title>
        <authorList>
            <person name="Klenk H.-P."/>
        </authorList>
    </citation>
    <scope>NUCLEOTIDE SEQUENCE [LARGE SCALE GENOMIC DNA]</scope>
    <source>
        <strain evidence="3 4">DSM 23871</strain>
    </source>
</reference>
<gene>
    <name evidence="3" type="ORF">BJ963_003032</name>
</gene>
<evidence type="ECO:0000256" key="1">
    <source>
        <dbReference type="SAM" id="MobiDB-lite"/>
    </source>
</evidence>
<protein>
    <recommendedName>
        <fullName evidence="5">Phage holin family protein</fullName>
    </recommendedName>
</protein>
<comment type="caution">
    <text evidence="3">The sequence shown here is derived from an EMBL/GenBank/DDBJ whole genome shotgun (WGS) entry which is preliminary data.</text>
</comment>
<evidence type="ECO:0000313" key="4">
    <source>
        <dbReference type="Proteomes" id="UP000589620"/>
    </source>
</evidence>
<keyword evidence="2" id="KW-0812">Transmembrane</keyword>
<evidence type="ECO:0000256" key="2">
    <source>
        <dbReference type="SAM" id="Phobius"/>
    </source>
</evidence>
<keyword evidence="4" id="KW-1185">Reference proteome</keyword>
<dbReference type="Proteomes" id="UP000589620">
    <property type="component" value="Unassembled WGS sequence"/>
</dbReference>
<dbReference type="EMBL" id="JACCBJ010000001">
    <property type="protein sequence ID" value="NYD75513.1"/>
    <property type="molecule type" value="Genomic_DNA"/>
</dbReference>
<accession>A0A852T3W5</accession>
<evidence type="ECO:0008006" key="5">
    <source>
        <dbReference type="Google" id="ProtNLM"/>
    </source>
</evidence>
<sequence length="161" mass="16517">MTDPERGAAGAAGASGPRPVPTPGDRARADRAKARPLVQLISDLPRLIVELLKAELAHLKAEFAEKAKYAGIGIGLLAGAAFFLFFAFATLVAAAILGIAVALPGWAAALIVFGALVVLAVILALVGVRSFKKMDGVAPSQTIASIKEDADALKGLGKYDN</sequence>
<dbReference type="RefSeq" id="WP_179457407.1">
    <property type="nucleotide sequence ID" value="NZ_BAAAPX010000001.1"/>
</dbReference>
<organism evidence="3 4">
    <name type="scientific">Leifsonia soli</name>
    <dbReference type="NCBI Taxonomy" id="582665"/>
    <lineage>
        <taxon>Bacteria</taxon>
        <taxon>Bacillati</taxon>
        <taxon>Actinomycetota</taxon>
        <taxon>Actinomycetes</taxon>
        <taxon>Micrococcales</taxon>
        <taxon>Microbacteriaceae</taxon>
        <taxon>Leifsonia</taxon>
    </lineage>
</organism>